<keyword evidence="1" id="KW-1133">Transmembrane helix</keyword>
<sequence>MEEITDYGVSYNPNYPAGGYPAQPSGGSGFLNFMNSVLNGVKGIQLPTVKTDVTLKADQKQSTMLLVVGAIVAIIFLFKK</sequence>
<gene>
    <name evidence="2" type="ORF">CJD36_003705</name>
</gene>
<dbReference type="Proteomes" id="UP000239872">
    <property type="component" value="Unassembled WGS sequence"/>
</dbReference>
<dbReference type="EMBL" id="PPSL01000001">
    <property type="protein sequence ID" value="PQJ12860.1"/>
    <property type="molecule type" value="Genomic_DNA"/>
</dbReference>
<evidence type="ECO:0000313" key="2">
    <source>
        <dbReference type="EMBL" id="PQJ12860.1"/>
    </source>
</evidence>
<keyword evidence="1" id="KW-0472">Membrane</keyword>
<evidence type="ECO:0000256" key="1">
    <source>
        <dbReference type="SAM" id="Phobius"/>
    </source>
</evidence>
<protein>
    <submittedName>
        <fullName evidence="2">Uncharacterized protein</fullName>
    </submittedName>
</protein>
<proteinExistence type="predicted"/>
<dbReference type="RefSeq" id="WP_105037744.1">
    <property type="nucleotide sequence ID" value="NZ_PPSL01000001.1"/>
</dbReference>
<keyword evidence="3" id="KW-1185">Reference proteome</keyword>
<name>A0A2S7T0Y9_9BACT</name>
<dbReference type="AlphaFoldDB" id="A0A2S7T0Y9"/>
<organism evidence="2 3">
    <name type="scientific">Flavipsychrobacter stenotrophus</name>
    <dbReference type="NCBI Taxonomy" id="2077091"/>
    <lineage>
        <taxon>Bacteria</taxon>
        <taxon>Pseudomonadati</taxon>
        <taxon>Bacteroidota</taxon>
        <taxon>Chitinophagia</taxon>
        <taxon>Chitinophagales</taxon>
        <taxon>Chitinophagaceae</taxon>
        <taxon>Flavipsychrobacter</taxon>
    </lineage>
</organism>
<comment type="caution">
    <text evidence="2">The sequence shown here is derived from an EMBL/GenBank/DDBJ whole genome shotgun (WGS) entry which is preliminary data.</text>
</comment>
<accession>A0A2S7T0Y9</accession>
<reference evidence="2 3" key="1">
    <citation type="submission" date="2018-01" db="EMBL/GenBank/DDBJ databases">
        <title>A novel member of the phylum Bacteroidetes isolated from glacier ice.</title>
        <authorList>
            <person name="Liu Q."/>
            <person name="Xin Y.-H."/>
        </authorList>
    </citation>
    <scope>NUCLEOTIDE SEQUENCE [LARGE SCALE GENOMIC DNA]</scope>
    <source>
        <strain evidence="2 3">RB1R16</strain>
    </source>
</reference>
<feature type="transmembrane region" description="Helical" evidence="1">
    <location>
        <begin position="61"/>
        <end position="78"/>
    </location>
</feature>
<keyword evidence="1" id="KW-0812">Transmembrane</keyword>
<evidence type="ECO:0000313" key="3">
    <source>
        <dbReference type="Proteomes" id="UP000239872"/>
    </source>
</evidence>